<reference evidence="6 7" key="1">
    <citation type="submission" date="2006-10" db="EMBL/GenBank/DDBJ databases">
        <title>Complete sequence of Syntrophobacter fumaroxidans MPOB.</title>
        <authorList>
            <consortium name="US DOE Joint Genome Institute"/>
            <person name="Copeland A."/>
            <person name="Lucas S."/>
            <person name="Lapidus A."/>
            <person name="Barry K."/>
            <person name="Detter J.C."/>
            <person name="Glavina del Rio T."/>
            <person name="Hammon N."/>
            <person name="Israni S."/>
            <person name="Pitluck S."/>
            <person name="Goltsman E.G."/>
            <person name="Martinez M."/>
            <person name="Schmutz J."/>
            <person name="Larimer F."/>
            <person name="Land M."/>
            <person name="Hauser L."/>
            <person name="Kyrpides N."/>
            <person name="Kim E."/>
            <person name="Boone D.R."/>
            <person name="Brockman F."/>
            <person name="Culley D."/>
            <person name="Ferry J."/>
            <person name="Gunsalus R."/>
            <person name="McInerney M.J."/>
            <person name="Morrison M."/>
            <person name="Plugge C."/>
            <person name="Rohlin L."/>
            <person name="Scholten J."/>
            <person name="Sieber J."/>
            <person name="Stams A.J.M."/>
            <person name="Worm P."/>
            <person name="Henstra A.M."/>
            <person name="Richardson P."/>
        </authorList>
    </citation>
    <scope>NUCLEOTIDE SEQUENCE [LARGE SCALE GENOMIC DNA]</scope>
    <source>
        <strain evidence="7">DSM 10017 / MPOB</strain>
    </source>
</reference>
<dbReference type="GO" id="GO:0016787">
    <property type="term" value="F:hydrolase activity"/>
    <property type="evidence" value="ECO:0007669"/>
    <property type="project" value="UniProtKB-KW"/>
</dbReference>
<dbReference type="AlphaFoldDB" id="A0LMZ7"/>
<gene>
    <name evidence="6" type="ordered locus">Sfum_3126</name>
</gene>
<dbReference type="InParanoid" id="A0LMZ7"/>
<dbReference type="NCBIfam" id="TIGR03473">
    <property type="entry name" value="HpnK"/>
    <property type="match status" value="1"/>
</dbReference>
<name>A0LMZ7_SYNFM</name>
<dbReference type="KEGG" id="sfu:Sfum_3126"/>
<dbReference type="EMBL" id="CP000478">
    <property type="protein sequence ID" value="ABK18799.1"/>
    <property type="molecule type" value="Genomic_DNA"/>
</dbReference>
<dbReference type="GO" id="GO:0019213">
    <property type="term" value="F:deacetylase activity"/>
    <property type="evidence" value="ECO:0007669"/>
    <property type="project" value="TreeGrafter"/>
</dbReference>
<dbReference type="InterPro" id="IPR006879">
    <property type="entry name" value="YdjC-like"/>
</dbReference>
<accession>A0LMZ7</accession>
<evidence type="ECO:0000256" key="4">
    <source>
        <dbReference type="ARBA" id="ARBA00022842"/>
    </source>
</evidence>
<evidence type="ECO:0000256" key="1">
    <source>
        <dbReference type="ARBA" id="ARBA00001946"/>
    </source>
</evidence>
<dbReference type="GO" id="GO:0005975">
    <property type="term" value="P:carbohydrate metabolic process"/>
    <property type="evidence" value="ECO:0007669"/>
    <property type="project" value="InterPro"/>
</dbReference>
<evidence type="ECO:0000256" key="5">
    <source>
        <dbReference type="ARBA" id="ARBA00023277"/>
    </source>
</evidence>
<dbReference type="HOGENOM" id="CLU_064244_2_0_7"/>
<comment type="cofactor">
    <cofactor evidence="1">
        <name>Mg(2+)</name>
        <dbReference type="ChEBI" id="CHEBI:18420"/>
    </cofactor>
</comment>
<dbReference type="PANTHER" id="PTHR31609:SF1">
    <property type="entry name" value="CARBOHYDRATE DEACETYLASE"/>
    <property type="match status" value="1"/>
</dbReference>
<dbReference type="SUPFAM" id="SSF88713">
    <property type="entry name" value="Glycoside hydrolase/deacetylase"/>
    <property type="match status" value="1"/>
</dbReference>
<sequence length="289" mass="31799">MMNRARVILNGDDFGASEEVNHAIVAAFRRGVLSSCSLIVTGDAAPHAVKLARENPGLAVGLHLVTVLGKSVLPPKEIPALVDRNGCFPSDPAIAGLRYFFCPAARKQLKRELSAQFEQFRATGLRASHVDSHLHMHVHPVVFDAAVELAGKHGIRGMRLPEDDLWTAVRFDGGLSAARMLTTLVFRLLCRRMKRVLRREGFAFAPRVFGHLMSGGMTEEYVLHVLRHLPVATNEIYFHPALCHSVERGDATAAQLAKEFEILISPRVKEAIRTGGIDVINYSNLKACL</sequence>
<keyword evidence="5" id="KW-0119">Carbohydrate metabolism</keyword>
<organism evidence="6 7">
    <name type="scientific">Syntrophobacter fumaroxidans (strain DSM 10017 / MPOB)</name>
    <dbReference type="NCBI Taxonomy" id="335543"/>
    <lineage>
        <taxon>Bacteria</taxon>
        <taxon>Pseudomonadati</taxon>
        <taxon>Thermodesulfobacteriota</taxon>
        <taxon>Syntrophobacteria</taxon>
        <taxon>Syntrophobacterales</taxon>
        <taxon>Syntrophobacteraceae</taxon>
        <taxon>Syntrophobacter</taxon>
    </lineage>
</organism>
<evidence type="ECO:0000313" key="6">
    <source>
        <dbReference type="EMBL" id="ABK18799.1"/>
    </source>
</evidence>
<evidence type="ECO:0000313" key="7">
    <source>
        <dbReference type="Proteomes" id="UP000001784"/>
    </source>
</evidence>
<dbReference type="eggNOG" id="COG3394">
    <property type="taxonomic scope" value="Bacteria"/>
</dbReference>
<dbReference type="Pfam" id="PF04794">
    <property type="entry name" value="YdjC"/>
    <property type="match status" value="1"/>
</dbReference>
<dbReference type="Proteomes" id="UP000001784">
    <property type="component" value="Chromosome"/>
</dbReference>
<dbReference type="Gene3D" id="3.20.20.370">
    <property type="entry name" value="Glycoside hydrolase/deacetylase"/>
    <property type="match status" value="1"/>
</dbReference>
<dbReference type="CDD" id="cd10804">
    <property type="entry name" value="YdjC_HpnK_like"/>
    <property type="match status" value="1"/>
</dbReference>
<keyword evidence="7" id="KW-1185">Reference proteome</keyword>
<dbReference type="GO" id="GO:0046872">
    <property type="term" value="F:metal ion binding"/>
    <property type="evidence" value="ECO:0007669"/>
    <property type="project" value="UniProtKB-KW"/>
</dbReference>
<dbReference type="InterPro" id="IPR017836">
    <property type="entry name" value="Hopanoid_biosynth-assoc_HpnK"/>
</dbReference>
<evidence type="ECO:0000256" key="2">
    <source>
        <dbReference type="ARBA" id="ARBA00022723"/>
    </source>
</evidence>
<keyword evidence="2" id="KW-0479">Metal-binding</keyword>
<proteinExistence type="predicted"/>
<keyword evidence="4" id="KW-0460">Magnesium</keyword>
<dbReference type="STRING" id="335543.Sfum_3126"/>
<dbReference type="InterPro" id="IPR011330">
    <property type="entry name" value="Glyco_hydro/deAcase_b/a-brl"/>
</dbReference>
<evidence type="ECO:0000256" key="3">
    <source>
        <dbReference type="ARBA" id="ARBA00022801"/>
    </source>
</evidence>
<protein>
    <submittedName>
        <fullName evidence="6">YdjC family protein</fullName>
    </submittedName>
</protein>
<keyword evidence="3" id="KW-0378">Hydrolase</keyword>
<dbReference type="FunCoup" id="A0LMZ7">
    <property type="interactions" value="22"/>
</dbReference>
<dbReference type="PANTHER" id="PTHR31609">
    <property type="entry name" value="YDJC DEACETYLASE FAMILY MEMBER"/>
    <property type="match status" value="1"/>
</dbReference>